<accession>A0A915JHN9</accession>
<dbReference type="Proteomes" id="UP000887565">
    <property type="component" value="Unplaced"/>
</dbReference>
<evidence type="ECO:0000313" key="2">
    <source>
        <dbReference type="WBParaSite" id="nRc.2.0.1.t25621-RA"/>
    </source>
</evidence>
<keyword evidence="1" id="KW-1185">Reference proteome</keyword>
<reference evidence="2" key="1">
    <citation type="submission" date="2022-11" db="UniProtKB">
        <authorList>
            <consortium name="WormBaseParasite"/>
        </authorList>
    </citation>
    <scope>IDENTIFICATION</scope>
</reference>
<protein>
    <submittedName>
        <fullName evidence="2">Uncharacterized protein</fullName>
    </submittedName>
</protein>
<dbReference type="WBParaSite" id="nRc.2.0.1.t25621-RA">
    <property type="protein sequence ID" value="nRc.2.0.1.t25621-RA"/>
    <property type="gene ID" value="nRc.2.0.1.g25621"/>
</dbReference>
<dbReference type="AlphaFoldDB" id="A0A915JHN9"/>
<sequence>MNDVQRFRKDIKIQLDDGGDGDETFRISHPELKFRHKSDIVHILIERSGSDMDPLGSVPQDPDRLNQIFQDPDPVAKKVDPAHPYYLLPSSGGF</sequence>
<proteinExistence type="predicted"/>
<organism evidence="1 2">
    <name type="scientific">Romanomermis culicivorax</name>
    <name type="common">Nematode worm</name>
    <dbReference type="NCBI Taxonomy" id="13658"/>
    <lineage>
        <taxon>Eukaryota</taxon>
        <taxon>Metazoa</taxon>
        <taxon>Ecdysozoa</taxon>
        <taxon>Nematoda</taxon>
        <taxon>Enoplea</taxon>
        <taxon>Dorylaimia</taxon>
        <taxon>Mermithida</taxon>
        <taxon>Mermithoidea</taxon>
        <taxon>Mermithidae</taxon>
        <taxon>Romanomermis</taxon>
    </lineage>
</organism>
<name>A0A915JHN9_ROMCU</name>
<evidence type="ECO:0000313" key="1">
    <source>
        <dbReference type="Proteomes" id="UP000887565"/>
    </source>
</evidence>